<protein>
    <recommendedName>
        <fullName evidence="4">Integral membrane protein</fullName>
    </recommendedName>
</protein>
<name>A0A241PY98_SALET</name>
<accession>A0A241PY98</accession>
<dbReference type="Proteomes" id="UP000197157">
    <property type="component" value="Plasmid unnamed2"/>
</dbReference>
<organism evidence="2 3">
    <name type="scientific">Salmonella enterica subsp. enterica serovar Macclesfield str. S-1643</name>
    <dbReference type="NCBI Taxonomy" id="1242107"/>
    <lineage>
        <taxon>Bacteria</taxon>
        <taxon>Pseudomonadati</taxon>
        <taxon>Pseudomonadota</taxon>
        <taxon>Gammaproteobacteria</taxon>
        <taxon>Enterobacterales</taxon>
        <taxon>Enterobacteriaceae</taxon>
        <taxon>Salmonella</taxon>
    </lineage>
</organism>
<feature type="transmembrane region" description="Helical" evidence="1">
    <location>
        <begin position="44"/>
        <end position="64"/>
    </location>
</feature>
<feature type="transmembrane region" description="Helical" evidence="1">
    <location>
        <begin position="17"/>
        <end position="37"/>
    </location>
</feature>
<proteinExistence type="predicted"/>
<dbReference type="RefSeq" id="WP_088731876.1">
    <property type="nucleotide sequence ID" value="NZ_CP022119.1"/>
</dbReference>
<keyword evidence="1" id="KW-0812">Transmembrane</keyword>
<keyword evidence="2" id="KW-0614">Plasmid</keyword>
<evidence type="ECO:0000313" key="2">
    <source>
        <dbReference type="EMBL" id="ASG19374.1"/>
    </source>
</evidence>
<keyword evidence="1" id="KW-0472">Membrane</keyword>
<evidence type="ECO:0000256" key="1">
    <source>
        <dbReference type="SAM" id="Phobius"/>
    </source>
</evidence>
<evidence type="ECO:0008006" key="4">
    <source>
        <dbReference type="Google" id="ProtNLM"/>
    </source>
</evidence>
<dbReference type="AlphaFoldDB" id="A0A241PY98"/>
<dbReference type="EMBL" id="CP022119">
    <property type="protein sequence ID" value="ASG19374.1"/>
    <property type="molecule type" value="Genomic_DNA"/>
</dbReference>
<geneLocation type="plasmid" evidence="2">
    <name>unnamed2</name>
</geneLocation>
<evidence type="ECO:0000313" key="3">
    <source>
        <dbReference type="Proteomes" id="UP000197157"/>
    </source>
</evidence>
<sequence length="71" mass="7856">MEQCIIDLGLINYNPAITWPVPIAFFFIALVIGFAFNLGRKSNVVVFTLAMLLPIATVFIFMLLGGKISFC</sequence>
<keyword evidence="1" id="KW-1133">Transmembrane helix</keyword>
<reference evidence="2 3" key="1">
    <citation type="submission" date="2017-06" db="EMBL/GenBank/DDBJ databases">
        <title>Salmonella reference genomes for public health.</title>
        <authorList>
            <person name="Robertson J."/>
            <person name="Yoshida C."/>
            <person name="Gurnik S."/>
            <person name="Nash J."/>
        </authorList>
    </citation>
    <scope>NUCLEOTIDE SEQUENCE [LARGE SCALE GENOMIC DNA]</scope>
    <source>
        <strain evidence="2 3">S-1643</strain>
        <plasmid evidence="3">Plasmid unnamed2</plasmid>
    </source>
</reference>
<gene>
    <name evidence="2" type="ORF">LFZ25_26770</name>
</gene>